<keyword evidence="2" id="KW-1133">Transmembrane helix</keyword>
<name>A0ABS1SMW6_9MICO</name>
<dbReference type="Proteomes" id="UP001646141">
    <property type="component" value="Unassembled WGS sequence"/>
</dbReference>
<protein>
    <submittedName>
        <fullName evidence="4">LPXTG cell wall anchor domain-containing protein</fullName>
    </submittedName>
</protein>
<dbReference type="NCBIfam" id="TIGR01167">
    <property type="entry name" value="LPXTG_anchor"/>
    <property type="match status" value="1"/>
</dbReference>
<feature type="region of interest" description="Disordered" evidence="1">
    <location>
        <begin position="672"/>
        <end position="733"/>
    </location>
</feature>
<feature type="transmembrane region" description="Helical" evidence="2">
    <location>
        <begin position="740"/>
        <end position="759"/>
    </location>
</feature>
<feature type="compositionally biased region" description="Gly residues" evidence="1">
    <location>
        <begin position="677"/>
        <end position="698"/>
    </location>
</feature>
<evidence type="ECO:0000259" key="3">
    <source>
        <dbReference type="PROSITE" id="PS51841"/>
    </source>
</evidence>
<dbReference type="Gene3D" id="2.60.40.1260">
    <property type="entry name" value="Lamin Tail domain"/>
    <property type="match status" value="2"/>
</dbReference>
<evidence type="ECO:0000313" key="5">
    <source>
        <dbReference type="Proteomes" id="UP001646141"/>
    </source>
</evidence>
<dbReference type="Pfam" id="PF13449">
    <property type="entry name" value="Phytase-like"/>
    <property type="match status" value="1"/>
</dbReference>
<reference evidence="4 5" key="1">
    <citation type="submission" date="2018-09" db="EMBL/GenBank/DDBJ databases">
        <title>Comparative genomics of Leucobacter spp.</title>
        <authorList>
            <person name="Reis A.C."/>
            <person name="Kolvenbach B.A."/>
            <person name="Corvini P.F.X."/>
            <person name="Nunes O.C."/>
        </authorList>
    </citation>
    <scope>NUCLEOTIDE SEQUENCE [LARGE SCALE GENOMIC DNA]</scope>
    <source>
        <strain evidence="4 5">L-1</strain>
    </source>
</reference>
<sequence length="776" mass="79582">MRWFRTIHHEGVMLPRTVRPFAALAAGAIGVTCLTLSPVGAALAVPAPPTAAPAGLQLSEIESNGGTPGDWVEFRNAGTAAVDLGGFSVRDSEDTHEFVIPAGTLVEPGAFFVLDEFDKKTGLGQFDFGLGKADEVRLFDPAGELVDQVSWSAHAEHTLGRTAAGDWAETSEATKGAENRFAETTEPEPVSPLRLSEVDSQPADWVELVNTGTEEFALAGFELRDNSDDHSWKFPAGATLAPGAYLVVDENSLGIVGTQDGLFREAIGIGSADQIRLFDPSGALIDDTGAWTAHAAIDGDPALATLARCSVGTGPFVLAHPTPGAANRCVTDGGGDGGTGGETPSYENLAWPGAAAVTKVDASRMFLEDSSGLDTQVTEDGVVLWAVDNGEGRFWKLDVQADGSARFAEGWAEGKRARFQKDADNPRAAGPDTEGITAANDGFIYLASERDNSAKGVNYNVVLQIDPESAGPDVVASTEWDLTALLPQVSANLGIEAVEWVADKDLAGALIDANTGLGYNPADYPLHGDGLFFVAVEDGGQVFAFALNTDGSATRVAEVKPGLGGVMALDWDTVLGGLWAVCDDGCNGDAAFITLNGTATPEVTHYARPAELPNTNNEGFATAPAELSGAVGAAAARAGEAVAVRAADPALSRPAWWFTDGVKTGALHAGTLSVAGEPGGENPGGENPGGENPGGENPGGENPDSGTGTETTPDTGAQPKPQVAQGTSDQLAQTGSGSGALVLFGAAVLALVGAAALVFGRRGTRATTSALPVIGE</sequence>
<feature type="domain" description="LTD" evidence="3">
    <location>
        <begin position="45"/>
        <end position="153"/>
    </location>
</feature>
<dbReference type="InterPro" id="IPR001322">
    <property type="entry name" value="Lamin_tail_dom"/>
</dbReference>
<dbReference type="InterPro" id="IPR027372">
    <property type="entry name" value="Phytase-like_dom"/>
</dbReference>
<keyword evidence="2" id="KW-0472">Membrane</keyword>
<gene>
    <name evidence="4" type="ORF">D3226_05005</name>
</gene>
<evidence type="ECO:0000313" key="4">
    <source>
        <dbReference type="EMBL" id="MBL3689319.1"/>
    </source>
</evidence>
<accession>A0ABS1SMW6</accession>
<organism evidence="4 5">
    <name type="scientific">Leucobacter chromiireducens subsp. chromiireducens</name>
    <dbReference type="NCBI Taxonomy" id="660067"/>
    <lineage>
        <taxon>Bacteria</taxon>
        <taxon>Bacillati</taxon>
        <taxon>Actinomycetota</taxon>
        <taxon>Actinomycetes</taxon>
        <taxon>Micrococcales</taxon>
        <taxon>Microbacteriaceae</taxon>
        <taxon>Leucobacter</taxon>
    </lineage>
</organism>
<dbReference type="Pfam" id="PF00932">
    <property type="entry name" value="LTD"/>
    <property type="match status" value="2"/>
</dbReference>
<keyword evidence="2" id="KW-0812">Transmembrane</keyword>
<keyword evidence="5" id="KW-1185">Reference proteome</keyword>
<dbReference type="SUPFAM" id="SSF75011">
    <property type="entry name" value="3-carboxy-cis,cis-mucoante lactonizing enzyme"/>
    <property type="match status" value="1"/>
</dbReference>
<evidence type="ECO:0000256" key="2">
    <source>
        <dbReference type="SAM" id="Phobius"/>
    </source>
</evidence>
<dbReference type="SUPFAM" id="SSF74853">
    <property type="entry name" value="Lamin A/C globular tail domain"/>
    <property type="match status" value="2"/>
</dbReference>
<dbReference type="PROSITE" id="PS51841">
    <property type="entry name" value="LTD"/>
    <property type="match status" value="2"/>
</dbReference>
<feature type="domain" description="LTD" evidence="3">
    <location>
        <begin position="179"/>
        <end position="298"/>
    </location>
</feature>
<comment type="caution">
    <text evidence="4">The sequence shown here is derived from an EMBL/GenBank/DDBJ whole genome shotgun (WGS) entry which is preliminary data.</text>
</comment>
<feature type="compositionally biased region" description="Polar residues" evidence="1">
    <location>
        <begin position="724"/>
        <end position="733"/>
    </location>
</feature>
<proteinExistence type="predicted"/>
<dbReference type="InterPro" id="IPR036415">
    <property type="entry name" value="Lamin_tail_dom_sf"/>
</dbReference>
<evidence type="ECO:0000256" key="1">
    <source>
        <dbReference type="SAM" id="MobiDB-lite"/>
    </source>
</evidence>
<feature type="compositionally biased region" description="Polar residues" evidence="1">
    <location>
        <begin position="704"/>
        <end position="715"/>
    </location>
</feature>
<dbReference type="EMBL" id="QYAD01000001">
    <property type="protein sequence ID" value="MBL3689319.1"/>
    <property type="molecule type" value="Genomic_DNA"/>
</dbReference>